<comment type="caution">
    <text evidence="6">The sequence shown here is derived from an EMBL/GenBank/DDBJ whole genome shotgun (WGS) entry which is preliminary data.</text>
</comment>
<evidence type="ECO:0000259" key="5">
    <source>
        <dbReference type="Pfam" id="PF12146"/>
    </source>
</evidence>
<dbReference type="InterPro" id="IPR010802">
    <property type="entry name" value="DUF1400"/>
</dbReference>
<reference evidence="6 7" key="1">
    <citation type="submission" date="2024-09" db="EMBL/GenBank/DDBJ databases">
        <title>Floridaenema gen nov. (Aerosakkonemataceae, Aerosakkonematales ord. nov., Cyanobacteria) from benthic tropical and subtropical fresh waters, with the description of four new species.</title>
        <authorList>
            <person name="Moretto J.A."/>
            <person name="Berthold D.E."/>
            <person name="Lefler F.W."/>
            <person name="Huang I.-S."/>
            <person name="Laughinghouse H. IV."/>
        </authorList>
    </citation>
    <scope>NUCLEOTIDE SEQUENCE [LARGE SCALE GENOMIC DNA]</scope>
    <source>
        <strain evidence="6 7">BLCC-F46</strain>
    </source>
</reference>
<evidence type="ECO:0000256" key="1">
    <source>
        <dbReference type="ARBA" id="ARBA00022801"/>
    </source>
</evidence>
<accession>A0ABV4X6Y0</accession>
<protein>
    <submittedName>
        <fullName evidence="6">Alpha/beta hydrolase</fullName>
    </submittedName>
</protein>
<dbReference type="Proteomes" id="UP001576774">
    <property type="component" value="Unassembled WGS sequence"/>
</dbReference>
<keyword evidence="7" id="KW-1185">Reference proteome</keyword>
<dbReference type="Pfam" id="PF07176">
    <property type="entry name" value="DUF1400"/>
    <property type="match status" value="1"/>
</dbReference>
<keyword evidence="1 6" id="KW-0378">Hydrolase</keyword>
<dbReference type="PANTHER" id="PTHR10272">
    <property type="entry name" value="PLATELET-ACTIVATING FACTOR ACETYLHYDROLASE"/>
    <property type="match status" value="1"/>
</dbReference>
<evidence type="ECO:0000313" key="6">
    <source>
        <dbReference type="EMBL" id="MFB2878553.1"/>
    </source>
</evidence>
<organism evidence="6 7">
    <name type="scientific">Floridaenema aerugineum BLCC-F46</name>
    <dbReference type="NCBI Taxonomy" id="3153654"/>
    <lineage>
        <taxon>Bacteria</taxon>
        <taxon>Bacillati</taxon>
        <taxon>Cyanobacteriota</taxon>
        <taxon>Cyanophyceae</taxon>
        <taxon>Oscillatoriophycideae</taxon>
        <taxon>Aerosakkonematales</taxon>
        <taxon>Aerosakkonemataceae</taxon>
        <taxon>Floridanema</taxon>
        <taxon>Floridanema aerugineum</taxon>
    </lineage>
</organism>
<evidence type="ECO:0000313" key="7">
    <source>
        <dbReference type="Proteomes" id="UP001576774"/>
    </source>
</evidence>
<dbReference type="InterPro" id="IPR029058">
    <property type="entry name" value="AB_hydrolase_fold"/>
</dbReference>
<sequence length="547" mass="60355">MNPKRALGAEKIIVQAGLLENSISIESLNTFAKTGKIDRELRFYAHFVGEDRMNELRRVLQRRFRINIVVVSQLTYSPLGEDALKQLGTLIKTDGRINGFYALRAALLKAAGNPDGFTLVDIMEDFPSTGIHINTEQWLQLQRRYFSIVDYIDTTVKAITAQAQQEAAKTPSDFSDLPNPIKPGPYKFNKSTFYLKRLIKSLEGRPIEREYYVDLYVPEGKTRPAPIVIISHGLGSTPAAFAYLGTHLASHGFVVAIPEHIGSGEVQFEDLITGLSTTNVQLTSFVERPLDIKQVIDELEKRSQTDLAGRLDLSRIGVMGHSFGGYTALVSAGATLNLERIRFACSAPTRLRLDISFSFQCLNDVLPSFDTRVLRDSRIKAAIAISPTTSIVFGPKGMGTLNVPTMLIGGSADIVAPFIAEQVNPFFWLKTPDKYLSVIIPAGHTAADATGGDKNPPPNSIAEFLSGPDPVLARQYIRALAVVFMQTYIGDRPEYRTYLNANYAFSIQQNPLQLDLVDSFTPQALEQAYGGSPPIPFFPPPLPKEDN</sequence>
<dbReference type="Gene3D" id="3.40.50.1820">
    <property type="entry name" value="alpha/beta hydrolase"/>
    <property type="match status" value="1"/>
</dbReference>
<dbReference type="GO" id="GO:0016787">
    <property type="term" value="F:hydrolase activity"/>
    <property type="evidence" value="ECO:0007669"/>
    <property type="project" value="UniProtKB-KW"/>
</dbReference>
<feature type="domain" description="Serine aminopeptidase S33" evidence="5">
    <location>
        <begin position="224"/>
        <end position="348"/>
    </location>
</feature>
<gene>
    <name evidence="6" type="ORF">ACE1CC_17015</name>
</gene>
<evidence type="ECO:0000259" key="4">
    <source>
        <dbReference type="Pfam" id="PF07176"/>
    </source>
</evidence>
<evidence type="ECO:0000256" key="3">
    <source>
        <dbReference type="ARBA" id="ARBA00023098"/>
    </source>
</evidence>
<dbReference type="Pfam" id="PF12146">
    <property type="entry name" value="Hydrolase_4"/>
    <property type="match status" value="1"/>
</dbReference>
<dbReference type="PANTHER" id="PTHR10272:SF13">
    <property type="entry name" value="POLY(ETHYLENE TEREPHTHALATE) HYDROLASE"/>
    <property type="match status" value="1"/>
</dbReference>
<feature type="domain" description="DUF1400" evidence="4">
    <location>
        <begin position="9"/>
        <end position="134"/>
    </location>
</feature>
<name>A0ABV4X6Y0_9CYAN</name>
<proteinExistence type="predicted"/>
<dbReference type="RefSeq" id="WP_413271623.1">
    <property type="nucleotide sequence ID" value="NZ_JBHFNQ010000128.1"/>
</dbReference>
<keyword evidence="2" id="KW-0442">Lipid degradation</keyword>
<dbReference type="SUPFAM" id="SSF53474">
    <property type="entry name" value="alpha/beta-Hydrolases"/>
    <property type="match status" value="1"/>
</dbReference>
<evidence type="ECO:0000256" key="2">
    <source>
        <dbReference type="ARBA" id="ARBA00022963"/>
    </source>
</evidence>
<dbReference type="EMBL" id="JBHFNQ010000128">
    <property type="protein sequence ID" value="MFB2878553.1"/>
    <property type="molecule type" value="Genomic_DNA"/>
</dbReference>
<keyword evidence="3" id="KW-0443">Lipid metabolism</keyword>
<dbReference type="InterPro" id="IPR022742">
    <property type="entry name" value="Hydrolase_4"/>
</dbReference>